<dbReference type="Proteomes" id="UP001054821">
    <property type="component" value="Chromosome 2"/>
</dbReference>
<evidence type="ECO:0000313" key="1">
    <source>
        <dbReference type="EMBL" id="KAI5344333.1"/>
    </source>
</evidence>
<keyword evidence="2" id="KW-1185">Reference proteome</keyword>
<dbReference type="EMBL" id="JAJFAZ020000002">
    <property type="protein sequence ID" value="KAI5344333.1"/>
    <property type="molecule type" value="Genomic_DNA"/>
</dbReference>
<gene>
    <name evidence="1" type="ORF">L3X38_012210</name>
</gene>
<dbReference type="AlphaFoldDB" id="A0AAD4ZGF2"/>
<evidence type="ECO:0000313" key="2">
    <source>
        <dbReference type="Proteomes" id="UP001054821"/>
    </source>
</evidence>
<protein>
    <submittedName>
        <fullName evidence="1">Uncharacterized protein</fullName>
    </submittedName>
</protein>
<accession>A0AAD4ZGF2</accession>
<comment type="caution">
    <text evidence="1">The sequence shown here is derived from an EMBL/GenBank/DDBJ whole genome shotgun (WGS) entry which is preliminary data.</text>
</comment>
<sequence>MFKTSIRATFVLGPTAKSRWKWLESEAENRPNLNRLKSFQNSEISPNQHNQQLEHFERIEKRTWIEVNGGWNRSNKRWKFLTKTRLFSAFSGGRCGWVWLEKEDEVTVVLT</sequence>
<reference evidence="1 2" key="1">
    <citation type="journal article" date="2022" name="G3 (Bethesda)">
        <title>Whole-genome sequence and methylome profiling of the almond [Prunus dulcis (Mill.) D.A. Webb] cultivar 'Nonpareil'.</title>
        <authorList>
            <person name="D'Amico-Willman K.M."/>
            <person name="Ouma W.Z."/>
            <person name="Meulia T."/>
            <person name="Sideli G.M."/>
            <person name="Gradziel T.M."/>
            <person name="Fresnedo-Ramirez J."/>
        </authorList>
    </citation>
    <scope>NUCLEOTIDE SEQUENCE [LARGE SCALE GENOMIC DNA]</scope>
    <source>
        <strain evidence="1">Clone GOH B32 T37-40</strain>
    </source>
</reference>
<proteinExistence type="predicted"/>
<name>A0AAD4ZGF2_PRUDU</name>
<organism evidence="1 2">
    <name type="scientific">Prunus dulcis</name>
    <name type="common">Almond</name>
    <name type="synonym">Amygdalus dulcis</name>
    <dbReference type="NCBI Taxonomy" id="3755"/>
    <lineage>
        <taxon>Eukaryota</taxon>
        <taxon>Viridiplantae</taxon>
        <taxon>Streptophyta</taxon>
        <taxon>Embryophyta</taxon>
        <taxon>Tracheophyta</taxon>
        <taxon>Spermatophyta</taxon>
        <taxon>Magnoliopsida</taxon>
        <taxon>eudicotyledons</taxon>
        <taxon>Gunneridae</taxon>
        <taxon>Pentapetalae</taxon>
        <taxon>rosids</taxon>
        <taxon>fabids</taxon>
        <taxon>Rosales</taxon>
        <taxon>Rosaceae</taxon>
        <taxon>Amygdaloideae</taxon>
        <taxon>Amygdaleae</taxon>
        <taxon>Prunus</taxon>
    </lineage>
</organism>